<dbReference type="InterPro" id="IPR014756">
    <property type="entry name" value="Ig_E-set"/>
</dbReference>
<accession>A0A2Z6QMI7</accession>
<proteinExistence type="inferred from homology"/>
<organism evidence="10 11">
    <name type="scientific">Rhizophagus clarus</name>
    <dbReference type="NCBI Taxonomy" id="94130"/>
    <lineage>
        <taxon>Eukaryota</taxon>
        <taxon>Fungi</taxon>
        <taxon>Fungi incertae sedis</taxon>
        <taxon>Mucoromycota</taxon>
        <taxon>Glomeromycotina</taxon>
        <taxon>Glomeromycetes</taxon>
        <taxon>Glomerales</taxon>
        <taxon>Glomeraceae</taxon>
        <taxon>Rhizophagus</taxon>
    </lineage>
</organism>
<name>A0A2Z6QMI7_9GLOM</name>
<dbReference type="EMBL" id="BEXD01000272">
    <property type="protein sequence ID" value="GBB85991.1"/>
    <property type="molecule type" value="Genomic_DNA"/>
</dbReference>
<comment type="subunit">
    <text evidence="3">Monomer.</text>
</comment>
<dbReference type="GO" id="GO:0032934">
    <property type="term" value="F:sterol binding"/>
    <property type="evidence" value="ECO:0007669"/>
    <property type="project" value="InterPro"/>
</dbReference>
<comment type="function">
    <text evidence="1">Catalyzes the intermembrane transfer of phosphatidylglycerol and phosphatidylinositol.</text>
</comment>
<evidence type="ECO:0000313" key="10">
    <source>
        <dbReference type="EMBL" id="GBB85991.1"/>
    </source>
</evidence>
<evidence type="ECO:0000256" key="3">
    <source>
        <dbReference type="ARBA" id="ARBA00011245"/>
    </source>
</evidence>
<dbReference type="GO" id="GO:0015918">
    <property type="term" value="P:sterol transport"/>
    <property type="evidence" value="ECO:0007669"/>
    <property type="project" value="InterPro"/>
</dbReference>
<dbReference type="PANTHER" id="PTHR11306">
    <property type="entry name" value="NIEMANN PICK TYPE C2 PROTEIN NPC2-RELATED"/>
    <property type="match status" value="1"/>
</dbReference>
<dbReference type="Pfam" id="PF02221">
    <property type="entry name" value="E1_DerP2_DerF2"/>
    <property type="match status" value="1"/>
</dbReference>
<evidence type="ECO:0000256" key="5">
    <source>
        <dbReference type="ARBA" id="ARBA00022448"/>
    </source>
</evidence>
<feature type="chain" id="PRO_5016465918" description="Phosphatidylglycerol/phosphatidylinositol transfer protein" evidence="8">
    <location>
        <begin position="21"/>
        <end position="151"/>
    </location>
</feature>
<keyword evidence="5" id="KW-0813">Transport</keyword>
<comment type="caution">
    <text evidence="10">The sequence shown here is derived from an EMBL/GenBank/DDBJ whole genome shotgun (WGS) entry which is preliminary data.</text>
</comment>
<evidence type="ECO:0000256" key="7">
    <source>
        <dbReference type="ARBA" id="ARBA00023055"/>
    </source>
</evidence>
<dbReference type="PANTHER" id="PTHR11306:SF0">
    <property type="entry name" value="PHOSPHATIDYLGLYCEROL_PHOSPHATIDYLINOSITOL TRANSFER PROTEIN"/>
    <property type="match status" value="1"/>
</dbReference>
<evidence type="ECO:0000256" key="6">
    <source>
        <dbReference type="ARBA" id="ARBA00022729"/>
    </source>
</evidence>
<dbReference type="InterPro" id="IPR039670">
    <property type="entry name" value="NPC2-like"/>
</dbReference>
<evidence type="ECO:0000313" key="11">
    <source>
        <dbReference type="Proteomes" id="UP000247702"/>
    </source>
</evidence>
<comment type="similarity">
    <text evidence="2">Belongs to the NPC2 family.</text>
</comment>
<gene>
    <name evidence="10" type="ORF">RclHR1_12420005</name>
</gene>
<keyword evidence="7" id="KW-0445">Lipid transport</keyword>
<keyword evidence="11" id="KW-1185">Reference proteome</keyword>
<sequence length="151" mass="15307">MKHNLAFLVILLATISMINAVPHKRATQFGPCTDYGVPPPVSTVTINPDPPTAGASLSINVSGTAASPINQGVIISVAFLDANYNLLGTASIQDFCSQAGISCPVAAGASFTVPTITTTAPPTINPGTILGINIGDPSGNTNPVQCAMAQF</sequence>
<evidence type="ECO:0000256" key="8">
    <source>
        <dbReference type="SAM" id="SignalP"/>
    </source>
</evidence>
<protein>
    <recommendedName>
        <fullName evidence="4">Phosphatidylglycerol/phosphatidylinositol transfer protein</fullName>
    </recommendedName>
</protein>
<dbReference type="STRING" id="94130.A0A2Z6QMI7"/>
<dbReference type="AlphaFoldDB" id="A0A2Z6QMI7"/>
<reference evidence="10 11" key="1">
    <citation type="submission" date="2017-11" db="EMBL/GenBank/DDBJ databases">
        <title>The genome of Rhizophagus clarus HR1 reveals common genetic basis of auxotrophy among arbuscular mycorrhizal fungi.</title>
        <authorList>
            <person name="Kobayashi Y."/>
        </authorList>
    </citation>
    <scope>NUCLEOTIDE SEQUENCE [LARGE SCALE GENOMIC DNA]</scope>
    <source>
        <strain evidence="10 11">HR1</strain>
    </source>
</reference>
<dbReference type="InterPro" id="IPR003172">
    <property type="entry name" value="ML_dom"/>
</dbReference>
<evidence type="ECO:0000256" key="2">
    <source>
        <dbReference type="ARBA" id="ARBA00006370"/>
    </source>
</evidence>
<dbReference type="SUPFAM" id="SSF81296">
    <property type="entry name" value="E set domains"/>
    <property type="match status" value="1"/>
</dbReference>
<keyword evidence="6 8" id="KW-0732">Signal</keyword>
<dbReference type="Proteomes" id="UP000247702">
    <property type="component" value="Unassembled WGS sequence"/>
</dbReference>
<feature type="domain" description="MD-2-related lipid-recognition" evidence="9">
    <location>
        <begin position="27"/>
        <end position="127"/>
    </location>
</feature>
<feature type="signal peptide" evidence="8">
    <location>
        <begin position="1"/>
        <end position="20"/>
    </location>
</feature>
<evidence type="ECO:0000256" key="4">
    <source>
        <dbReference type="ARBA" id="ARBA00016056"/>
    </source>
</evidence>
<evidence type="ECO:0000256" key="1">
    <source>
        <dbReference type="ARBA" id="ARBA00002053"/>
    </source>
</evidence>
<evidence type="ECO:0000259" key="9">
    <source>
        <dbReference type="Pfam" id="PF02221"/>
    </source>
</evidence>